<accession>A0A7T1TCZ2</accession>
<dbReference type="GO" id="GO:0008652">
    <property type="term" value="P:amino acid biosynthetic process"/>
    <property type="evidence" value="ECO:0007669"/>
    <property type="project" value="UniProtKB-KW"/>
</dbReference>
<evidence type="ECO:0000256" key="5">
    <source>
        <dbReference type="SAM" id="MobiDB-lite"/>
    </source>
</evidence>
<evidence type="ECO:0000256" key="2">
    <source>
        <dbReference type="ARBA" id="ARBA00022679"/>
    </source>
</evidence>
<evidence type="ECO:0000256" key="1">
    <source>
        <dbReference type="ARBA" id="ARBA00008911"/>
    </source>
</evidence>
<name>A0A7T1TCZ2_9ACTN</name>
<comment type="cofactor">
    <cofactor evidence="3">
        <name>Mn(2+)</name>
        <dbReference type="ChEBI" id="CHEBI:29035"/>
    </cofactor>
    <cofactor evidence="3">
        <name>Co(2+)</name>
        <dbReference type="ChEBI" id="CHEBI:48828"/>
    </cofactor>
    <cofactor evidence="3">
        <name>Cd(2+)</name>
        <dbReference type="ChEBI" id="CHEBI:48775"/>
    </cofactor>
    <text evidence="3">Binds 1 divalent cation per subunit. The enzyme is active with manganese, cobalt or cadmium ions.</text>
</comment>
<keyword evidence="7" id="KW-1185">Reference proteome</keyword>
<feature type="binding site" evidence="3">
    <location>
        <position position="321"/>
    </location>
    <ligand>
        <name>Mn(2+)</name>
        <dbReference type="ChEBI" id="CHEBI:29035"/>
    </ligand>
</feature>
<dbReference type="PANTHER" id="PTHR21337:SF0">
    <property type="entry name" value="PHOSPHO-2-DEHYDRO-3-DEOXYHEPTONATE ALDOLASE"/>
    <property type="match status" value="1"/>
</dbReference>
<proteinExistence type="inferred from homology"/>
<dbReference type="InterPro" id="IPR002480">
    <property type="entry name" value="DAHP_synth_2"/>
</dbReference>
<dbReference type="EC" id="2.5.1.54" evidence="4"/>
<evidence type="ECO:0000313" key="7">
    <source>
        <dbReference type="Proteomes" id="UP000595046"/>
    </source>
</evidence>
<sequence length="412" mass="44060">MTLGTRLAAAQQPQWEDEEELVLAVKELATRPALVSAGDCHELRHRLAAAARGEAFVVQGGDCAERFAASAPGQVRAKEQQLRRLGALVGELSGLESVLIGRLAGQYAKPRSNPTETVGGQVLPVYRGDAVNSPEPLPEARRADPARLVRAYDHAADALAALGTPGGRTGIDGPAPHGPELPGAPGPEARSSRQREAVFTSHEALLLDFEESLVRPDAIVGGSYASSAHMLWIGERTRQLDGAHVHFAEQVNNPVGVKLGPSADPADVRALCKRFDRYGPPGRLTLISRMGRGAVSERLPRLIEAAAPFAGRVVWLCDPMHGNTLPHASGRKSRVLADVREEVRGFLAALREYGAYPGGLHLETTPEPVTECVGERGDLERADALTRYTSACDPRLNAEQAEELVAFAARLL</sequence>
<feature type="binding site" evidence="3">
    <location>
        <position position="289"/>
    </location>
    <ligand>
        <name>phosphoenolpyruvate</name>
        <dbReference type="ChEBI" id="CHEBI:58702"/>
    </ligand>
</feature>
<keyword evidence="4" id="KW-0028">Amino-acid biosynthesis</keyword>
<dbReference type="InterPro" id="IPR013785">
    <property type="entry name" value="Aldolase_TIM"/>
</dbReference>
<keyword evidence="3" id="KW-0170">Cobalt</keyword>
<dbReference type="PANTHER" id="PTHR21337">
    <property type="entry name" value="PHOSPHO-2-DEHYDRO-3-DEOXYHEPTONATE ALDOLASE 1, 2"/>
    <property type="match status" value="1"/>
</dbReference>
<dbReference type="GO" id="GO:0009423">
    <property type="term" value="P:chorismate biosynthetic process"/>
    <property type="evidence" value="ECO:0007669"/>
    <property type="project" value="UniProtKB-UniPathway"/>
</dbReference>
<evidence type="ECO:0000256" key="3">
    <source>
        <dbReference type="PIRSR" id="PIRSR602480-1"/>
    </source>
</evidence>
<evidence type="ECO:0000313" key="6">
    <source>
        <dbReference type="EMBL" id="QPP10697.1"/>
    </source>
</evidence>
<comment type="similarity">
    <text evidence="1 4">Belongs to the class-II DAHP synthase family.</text>
</comment>
<feature type="binding site" evidence="3">
    <location>
        <position position="63"/>
    </location>
    <ligand>
        <name>Mn(2+)</name>
        <dbReference type="ChEBI" id="CHEBI:29035"/>
    </ligand>
</feature>
<comment type="catalytic activity">
    <reaction evidence="4">
        <text>D-erythrose 4-phosphate + phosphoenolpyruvate + H2O = 7-phospho-2-dehydro-3-deoxy-D-arabino-heptonate + phosphate</text>
        <dbReference type="Rhea" id="RHEA:14717"/>
        <dbReference type="ChEBI" id="CHEBI:15377"/>
        <dbReference type="ChEBI" id="CHEBI:16897"/>
        <dbReference type="ChEBI" id="CHEBI:43474"/>
        <dbReference type="ChEBI" id="CHEBI:58394"/>
        <dbReference type="ChEBI" id="CHEBI:58702"/>
        <dbReference type="EC" id="2.5.1.54"/>
    </reaction>
</comment>
<dbReference type="EMBL" id="CP048882">
    <property type="protein sequence ID" value="QPP10697.1"/>
    <property type="molecule type" value="Genomic_DNA"/>
</dbReference>
<dbReference type="KEGG" id="sbat:G4Z16_14240"/>
<dbReference type="AlphaFoldDB" id="A0A7T1TCZ2"/>
<reference evidence="7" key="1">
    <citation type="submission" date="2020-02" db="EMBL/GenBank/DDBJ databases">
        <title>Streptomyces sp. ASO4wet.</title>
        <authorList>
            <person name="Risdian C."/>
            <person name="Landwehr W."/>
            <person name="Schupp P."/>
            <person name="Wink J."/>
        </authorList>
    </citation>
    <scope>NUCLEOTIDE SEQUENCE [LARGE SCALE GENOMIC DNA]</scope>
    <source>
        <strain evidence="7">ASO4wet</strain>
    </source>
</reference>
<feature type="compositionally biased region" description="Pro residues" evidence="5">
    <location>
        <begin position="176"/>
        <end position="185"/>
    </location>
</feature>
<protein>
    <recommendedName>
        <fullName evidence="4">Phospho-2-dehydro-3-deoxyheptonate aldolase</fullName>
        <ecNumber evidence="4">2.5.1.54</ecNumber>
    </recommendedName>
</protein>
<keyword evidence="2 4" id="KW-0808">Transferase</keyword>
<dbReference type="Proteomes" id="UP000595046">
    <property type="component" value="Chromosome"/>
</dbReference>
<evidence type="ECO:0000256" key="4">
    <source>
        <dbReference type="RuleBase" id="RU363071"/>
    </source>
</evidence>
<feature type="region of interest" description="Disordered" evidence="5">
    <location>
        <begin position="165"/>
        <end position="195"/>
    </location>
</feature>
<keyword evidence="3" id="KW-0104">Cadmium</keyword>
<feature type="binding site" evidence="3">
    <location>
        <position position="393"/>
    </location>
    <ligand>
        <name>Mn(2+)</name>
        <dbReference type="ChEBI" id="CHEBI:29035"/>
    </ligand>
</feature>
<dbReference type="SUPFAM" id="SSF51569">
    <property type="entry name" value="Aldolase"/>
    <property type="match status" value="1"/>
</dbReference>
<feature type="binding site" evidence="3">
    <location>
        <position position="102"/>
    </location>
    <ligand>
        <name>phosphoenolpyruvate</name>
        <dbReference type="ChEBI" id="CHEBI:58702"/>
    </ligand>
</feature>
<feature type="binding site" evidence="3">
    <location>
        <position position="363"/>
    </location>
    <ligand>
        <name>Mn(2+)</name>
        <dbReference type="ChEBI" id="CHEBI:29035"/>
    </ligand>
</feature>
<dbReference type="GO" id="GO:0003849">
    <property type="term" value="F:3-deoxy-7-phosphoheptulonate synthase activity"/>
    <property type="evidence" value="ECO:0007669"/>
    <property type="project" value="UniProtKB-EC"/>
</dbReference>
<feature type="binding site" evidence="3">
    <location>
        <position position="258"/>
    </location>
    <ligand>
        <name>phosphoenolpyruvate</name>
        <dbReference type="ChEBI" id="CHEBI:58702"/>
    </ligand>
</feature>
<organism evidence="6 7">
    <name type="scientific">Streptomyces bathyalis</name>
    <dbReference type="NCBI Taxonomy" id="2710756"/>
    <lineage>
        <taxon>Bacteria</taxon>
        <taxon>Bacillati</taxon>
        <taxon>Actinomycetota</taxon>
        <taxon>Actinomycetes</taxon>
        <taxon>Kitasatosporales</taxon>
        <taxon>Streptomycetaceae</taxon>
        <taxon>Streptomyces</taxon>
    </lineage>
</organism>
<dbReference type="Pfam" id="PF01474">
    <property type="entry name" value="DAHP_synth_2"/>
    <property type="match status" value="2"/>
</dbReference>
<gene>
    <name evidence="6" type="ORF">G4Z16_14240</name>
</gene>
<dbReference type="Gene3D" id="3.20.20.70">
    <property type="entry name" value="Aldolase class I"/>
    <property type="match status" value="1"/>
</dbReference>
<comment type="pathway">
    <text evidence="4">Metabolic intermediate biosynthesis; chorismate biosynthesis; chorismate from D-erythrose 4-phosphate and phosphoenolpyruvate: step 1/7.</text>
</comment>
<dbReference type="GO" id="GO:0009073">
    <property type="term" value="P:aromatic amino acid family biosynthetic process"/>
    <property type="evidence" value="ECO:0007669"/>
    <property type="project" value="UniProtKB-KW"/>
</dbReference>
<feature type="binding site" evidence="3">
    <location>
        <begin position="235"/>
        <end position="236"/>
    </location>
    <ligand>
        <name>phosphoenolpyruvate</name>
        <dbReference type="ChEBI" id="CHEBI:58702"/>
    </ligand>
</feature>
<keyword evidence="3" id="KW-0464">Manganese</keyword>
<keyword evidence="4" id="KW-0057">Aromatic amino acid biosynthesis</keyword>
<dbReference type="UniPathway" id="UPA00053">
    <property type="reaction ID" value="UER00084"/>
</dbReference>